<evidence type="ECO:0000313" key="7">
    <source>
        <dbReference type="EMBL" id="XDK32448.1"/>
    </source>
</evidence>
<proteinExistence type="inferred from homology"/>
<organism evidence="7">
    <name type="scientific">Ornithinibacillus sp. 4-3</name>
    <dbReference type="NCBI Taxonomy" id="3231488"/>
    <lineage>
        <taxon>Bacteria</taxon>
        <taxon>Bacillati</taxon>
        <taxon>Bacillota</taxon>
        <taxon>Bacilli</taxon>
        <taxon>Bacillales</taxon>
        <taxon>Bacillaceae</taxon>
        <taxon>Ornithinibacillus</taxon>
    </lineage>
</organism>
<feature type="chain" id="PRO_5044287833" evidence="5">
    <location>
        <begin position="22"/>
        <end position="531"/>
    </location>
</feature>
<evidence type="ECO:0000256" key="3">
    <source>
        <dbReference type="ARBA" id="ARBA00022729"/>
    </source>
</evidence>
<evidence type="ECO:0000256" key="4">
    <source>
        <dbReference type="SAM" id="MobiDB-lite"/>
    </source>
</evidence>
<dbReference type="PROSITE" id="PS51257">
    <property type="entry name" value="PROKAR_LIPOPROTEIN"/>
    <property type="match status" value="1"/>
</dbReference>
<dbReference type="Gene3D" id="3.40.190.10">
    <property type="entry name" value="Periplasmic binding protein-like II"/>
    <property type="match status" value="1"/>
</dbReference>
<evidence type="ECO:0000256" key="5">
    <source>
        <dbReference type="SAM" id="SignalP"/>
    </source>
</evidence>
<dbReference type="Pfam" id="PF00496">
    <property type="entry name" value="SBP_bac_5"/>
    <property type="match status" value="1"/>
</dbReference>
<dbReference type="EMBL" id="CP162599">
    <property type="protein sequence ID" value="XDK32448.1"/>
    <property type="molecule type" value="Genomic_DNA"/>
</dbReference>
<dbReference type="GO" id="GO:0015833">
    <property type="term" value="P:peptide transport"/>
    <property type="evidence" value="ECO:0007669"/>
    <property type="project" value="TreeGrafter"/>
</dbReference>
<evidence type="ECO:0000259" key="6">
    <source>
        <dbReference type="Pfam" id="PF00496"/>
    </source>
</evidence>
<dbReference type="PROSITE" id="PS01040">
    <property type="entry name" value="SBP_BACTERIAL_5"/>
    <property type="match status" value="1"/>
</dbReference>
<feature type="signal peptide" evidence="5">
    <location>
        <begin position="1"/>
        <end position="21"/>
    </location>
</feature>
<evidence type="ECO:0000256" key="2">
    <source>
        <dbReference type="ARBA" id="ARBA00005695"/>
    </source>
</evidence>
<gene>
    <name evidence="7" type="ORF">AB4Y30_15790</name>
</gene>
<dbReference type="RefSeq" id="WP_368653137.1">
    <property type="nucleotide sequence ID" value="NZ_CP162599.1"/>
</dbReference>
<dbReference type="GO" id="GO:0042597">
    <property type="term" value="C:periplasmic space"/>
    <property type="evidence" value="ECO:0007669"/>
    <property type="project" value="UniProtKB-ARBA"/>
</dbReference>
<dbReference type="PANTHER" id="PTHR30290">
    <property type="entry name" value="PERIPLASMIC BINDING COMPONENT OF ABC TRANSPORTER"/>
    <property type="match status" value="1"/>
</dbReference>
<dbReference type="InterPro" id="IPR023765">
    <property type="entry name" value="SBP_5_CS"/>
</dbReference>
<dbReference type="PIRSF" id="PIRSF002741">
    <property type="entry name" value="MppA"/>
    <property type="match status" value="1"/>
</dbReference>
<dbReference type="Gene3D" id="3.10.105.10">
    <property type="entry name" value="Dipeptide-binding Protein, Domain 3"/>
    <property type="match status" value="1"/>
</dbReference>
<feature type="domain" description="Solute-binding protein family 5" evidence="6">
    <location>
        <begin position="92"/>
        <end position="447"/>
    </location>
</feature>
<reference evidence="7" key="1">
    <citation type="submission" date="2024-07" db="EMBL/GenBank/DDBJ databases">
        <title>Halotolerant mesophilic bacterium Ornithinibacillus sp. 4-3, sp. nov., isolated from soil.</title>
        <authorList>
            <person name="Sidarenka A.V."/>
            <person name="Guliayeva D.E."/>
            <person name="Leanovich S.I."/>
            <person name="Hileuskaya K.S."/>
            <person name="Akhremchuk A.E."/>
            <person name="Sikolenko M.A."/>
            <person name="Valentovich L.N."/>
        </authorList>
    </citation>
    <scope>NUCLEOTIDE SEQUENCE</scope>
    <source>
        <strain evidence="7">4-3</strain>
    </source>
</reference>
<feature type="region of interest" description="Disordered" evidence="4">
    <location>
        <begin position="25"/>
        <end position="46"/>
    </location>
</feature>
<evidence type="ECO:0000256" key="1">
    <source>
        <dbReference type="ARBA" id="ARBA00004193"/>
    </source>
</evidence>
<dbReference type="GO" id="GO:1904680">
    <property type="term" value="F:peptide transmembrane transporter activity"/>
    <property type="evidence" value="ECO:0007669"/>
    <property type="project" value="TreeGrafter"/>
</dbReference>
<feature type="region of interest" description="Disordered" evidence="4">
    <location>
        <begin position="55"/>
        <end position="74"/>
    </location>
</feature>
<dbReference type="GO" id="GO:0043190">
    <property type="term" value="C:ATP-binding cassette (ABC) transporter complex"/>
    <property type="evidence" value="ECO:0007669"/>
    <property type="project" value="InterPro"/>
</dbReference>
<keyword evidence="3 5" id="KW-0732">Signal</keyword>
<dbReference type="InterPro" id="IPR000914">
    <property type="entry name" value="SBP_5_dom"/>
</dbReference>
<sequence length="531" mass="59791">MNLFRKGLFFILLAVAIIAVGCGQSKDSHSDSDNEKDSGEAANQEEAAENRLRIALDAQPPNLDQPANTSTSGRDTSRLIFETLLTTDAEFKPVPMLAESVETEDNKTYVFKLREGIKFHNGKEMTAEDVIASMERWLTKSTITGSIFGDATWTAEDDYTVVLELKEASSLTLDTIATSKQAPAIMPKEVVEDAGEDFVNEYIGTGPYKFEDWKQDQYIHFTKYDEYQAVDKEADGLSGKKEALIDDIYFYIVPDTSTRLAGLQSGEYDFAYGIPYDSYELVTNDENLNAHITASGEQFLIFNTIEGPVSDFKLRQALNTAIDSEEIMNAAFPNPDLYTLKSGYMDDNLVTWKSDAGKEYYNINNQEKAKELLAESDYQGEELRLLSTRDYDHHYNTAVVIQEQLTRIGVNVKLEIVDWPTINSRQYEADTWDLYIMGFSTVSTPPQFLGLSPTWAAGIEDEHVHEQMRALELAPTIEEAKEIWDDLQLYAWEELLPVSTLGAYHGLYASQKNVEGIEAFSGPIFWNVTIE</sequence>
<feature type="compositionally biased region" description="Basic and acidic residues" evidence="4">
    <location>
        <begin position="26"/>
        <end position="39"/>
    </location>
</feature>
<comment type="similarity">
    <text evidence="2">Belongs to the bacterial solute-binding protein 5 family.</text>
</comment>
<protein>
    <submittedName>
        <fullName evidence="7">ABC transporter substrate-binding protein</fullName>
    </submittedName>
</protein>
<dbReference type="PANTHER" id="PTHR30290:SF38">
    <property type="entry name" value="D,D-DIPEPTIDE-BINDING PERIPLASMIC PROTEIN DDPA-RELATED"/>
    <property type="match status" value="1"/>
</dbReference>
<comment type="subcellular location">
    <subcellularLocation>
        <location evidence="1">Cell membrane</location>
        <topology evidence="1">Lipid-anchor</topology>
    </subcellularLocation>
</comment>
<accession>A0AB39HMN8</accession>
<feature type="compositionally biased region" description="Polar residues" evidence="4">
    <location>
        <begin position="65"/>
        <end position="74"/>
    </location>
</feature>
<dbReference type="InterPro" id="IPR039424">
    <property type="entry name" value="SBP_5"/>
</dbReference>
<dbReference type="AlphaFoldDB" id="A0AB39HMN8"/>
<dbReference type="CDD" id="cd08502">
    <property type="entry name" value="PBP2_NikA_DppA_OppA_like_16"/>
    <property type="match status" value="1"/>
</dbReference>
<dbReference type="SUPFAM" id="SSF53850">
    <property type="entry name" value="Periplasmic binding protein-like II"/>
    <property type="match status" value="1"/>
</dbReference>
<dbReference type="InterPro" id="IPR030678">
    <property type="entry name" value="Peptide/Ni-bd"/>
</dbReference>
<name>A0AB39HMN8_9BACI</name>